<keyword evidence="5" id="KW-1185">Reference proteome</keyword>
<dbReference type="GO" id="GO:0003676">
    <property type="term" value="F:nucleic acid binding"/>
    <property type="evidence" value="ECO:0007669"/>
    <property type="project" value="InterPro"/>
</dbReference>
<dbReference type="EMBL" id="JAKELL010000039">
    <property type="protein sequence ID" value="KAH8989099.1"/>
    <property type="molecule type" value="Genomic_DNA"/>
</dbReference>
<dbReference type="InterPro" id="IPR018593">
    <property type="entry name" value="tRNA-endonuc_su_Sen15"/>
</dbReference>
<dbReference type="Gene3D" id="3.40.1350.10">
    <property type="match status" value="1"/>
</dbReference>
<dbReference type="GO" id="GO:0006388">
    <property type="term" value="P:tRNA splicing, via endonucleolytic cleavage and ligation"/>
    <property type="evidence" value="ECO:0007669"/>
    <property type="project" value="InterPro"/>
</dbReference>
<dbReference type="InterPro" id="IPR011856">
    <property type="entry name" value="tRNA_endonuc-like_dom_sf"/>
</dbReference>
<keyword evidence="2" id="KW-0819">tRNA processing</keyword>
<evidence type="ECO:0000313" key="4">
    <source>
        <dbReference type="EMBL" id="KAH8989099.1"/>
    </source>
</evidence>
<evidence type="ECO:0000256" key="1">
    <source>
        <dbReference type="ARBA" id="ARBA00006091"/>
    </source>
</evidence>
<dbReference type="Pfam" id="PF09631">
    <property type="entry name" value="Sen15"/>
    <property type="match status" value="1"/>
</dbReference>
<organism evidence="4 5">
    <name type="scientific">Lactarius akahatsu</name>
    <dbReference type="NCBI Taxonomy" id="416441"/>
    <lineage>
        <taxon>Eukaryota</taxon>
        <taxon>Fungi</taxon>
        <taxon>Dikarya</taxon>
        <taxon>Basidiomycota</taxon>
        <taxon>Agaricomycotina</taxon>
        <taxon>Agaricomycetes</taxon>
        <taxon>Russulales</taxon>
        <taxon>Russulaceae</taxon>
        <taxon>Lactarius</taxon>
    </lineage>
</organism>
<reference evidence="4" key="1">
    <citation type="submission" date="2022-01" db="EMBL/GenBank/DDBJ databases">
        <title>Comparative genomics reveals a dynamic genome evolution in the ectomycorrhizal milk-cap (Lactarius) mushrooms.</title>
        <authorList>
            <consortium name="DOE Joint Genome Institute"/>
            <person name="Lebreton A."/>
            <person name="Tang N."/>
            <person name="Kuo A."/>
            <person name="LaButti K."/>
            <person name="Drula E."/>
            <person name="Barry K."/>
            <person name="Clum A."/>
            <person name="Lipzen A."/>
            <person name="Mousain D."/>
            <person name="Ng V."/>
            <person name="Wang R."/>
            <person name="Wang X."/>
            <person name="Dai Y."/>
            <person name="Henrissat B."/>
            <person name="Grigoriev I.V."/>
            <person name="Guerin-Laguette A."/>
            <person name="Yu F."/>
            <person name="Martin F.M."/>
        </authorList>
    </citation>
    <scope>NUCLEOTIDE SEQUENCE</scope>
    <source>
        <strain evidence="4">QP</strain>
    </source>
</reference>
<evidence type="ECO:0000256" key="2">
    <source>
        <dbReference type="ARBA" id="ARBA00022694"/>
    </source>
</evidence>
<gene>
    <name evidence="4" type="ORF">EDB92DRAFT_1869608</name>
</gene>
<dbReference type="GO" id="GO:0005634">
    <property type="term" value="C:nucleus"/>
    <property type="evidence" value="ECO:0007669"/>
    <property type="project" value="UniProtKB-ARBA"/>
</dbReference>
<dbReference type="Proteomes" id="UP001201163">
    <property type="component" value="Unassembled WGS sequence"/>
</dbReference>
<keyword evidence="4" id="KW-0540">Nuclease</keyword>
<dbReference type="PANTHER" id="PTHR28582">
    <property type="entry name" value="TRNA-SPLICING ENDONUCLEASE SUBUNIT SEN15"/>
    <property type="match status" value="1"/>
</dbReference>
<dbReference type="PANTHER" id="PTHR28582:SF1">
    <property type="entry name" value="TRNA-SPLICING ENDONUCLEASE SUBUNIT SEN15"/>
    <property type="match status" value="1"/>
</dbReference>
<keyword evidence="4" id="KW-0255">Endonuclease</keyword>
<feature type="domain" description="tRNA-splicing endonuclease subunit Sen15" evidence="3">
    <location>
        <begin position="29"/>
        <end position="119"/>
    </location>
</feature>
<proteinExistence type="inferred from homology"/>
<protein>
    <submittedName>
        <fullName evidence="4">tRNA intron endonuclease</fullName>
    </submittedName>
</protein>
<dbReference type="AlphaFoldDB" id="A0AAD4LJ10"/>
<dbReference type="InterPro" id="IPR036167">
    <property type="entry name" value="tRNA_intron_Endo_cat-like_sf"/>
</dbReference>
<sequence length="121" mass="13582">MESHPTHSKYLPLKGAVQRYPRTASAIFQTYNDLLLVQQWSDLELVDLPTCERCGFQGRRPENNTLTSVVPCSLAESLSMSWLQSAFGGFEPHEELFLAISAEDSSIVYYKLSMGITKPPL</sequence>
<evidence type="ECO:0000259" key="3">
    <source>
        <dbReference type="Pfam" id="PF09631"/>
    </source>
</evidence>
<comment type="similarity">
    <text evidence="1">Belongs to the SEN15 family.</text>
</comment>
<comment type="caution">
    <text evidence="4">The sequence shown here is derived from an EMBL/GenBank/DDBJ whole genome shotgun (WGS) entry which is preliminary data.</text>
</comment>
<accession>A0AAD4LJ10</accession>
<keyword evidence="4" id="KW-0378">Hydrolase</keyword>
<dbReference type="GO" id="GO:0004519">
    <property type="term" value="F:endonuclease activity"/>
    <property type="evidence" value="ECO:0007669"/>
    <property type="project" value="UniProtKB-KW"/>
</dbReference>
<name>A0AAD4LJ10_9AGAM</name>
<evidence type="ECO:0000313" key="5">
    <source>
        <dbReference type="Proteomes" id="UP001201163"/>
    </source>
</evidence>
<dbReference type="SUPFAM" id="SSF53032">
    <property type="entry name" value="tRNA-intron endonuclease catalytic domain-like"/>
    <property type="match status" value="1"/>
</dbReference>